<dbReference type="PANTHER" id="PTHR21015:SF28">
    <property type="entry name" value="SLL1722 PROTEIN"/>
    <property type="match status" value="1"/>
</dbReference>
<accession>A0A6L8W471</accession>
<dbReference type="GO" id="GO:0016758">
    <property type="term" value="F:hexosyltransferase activity"/>
    <property type="evidence" value="ECO:0007669"/>
    <property type="project" value="InterPro"/>
</dbReference>
<dbReference type="Pfam" id="PF04101">
    <property type="entry name" value="Glyco_tran_28_C"/>
    <property type="match status" value="1"/>
</dbReference>
<organism evidence="2 3">
    <name type="scientific">Sneathiella litorea</name>
    <dbReference type="NCBI Taxonomy" id="2606216"/>
    <lineage>
        <taxon>Bacteria</taxon>
        <taxon>Pseudomonadati</taxon>
        <taxon>Pseudomonadota</taxon>
        <taxon>Alphaproteobacteria</taxon>
        <taxon>Sneathiellales</taxon>
        <taxon>Sneathiellaceae</taxon>
        <taxon>Sneathiella</taxon>
    </lineage>
</organism>
<dbReference type="PANTHER" id="PTHR21015">
    <property type="entry name" value="UDP-N-ACETYLGLUCOSAMINE--N-ACETYLMURAMYL-(PENTAPEPTIDE) PYROPHOSPHORYL-UNDECAPRENOL N-ACETYLGLUCOSAMINE TRANSFERASE 1"/>
    <property type="match status" value="1"/>
</dbReference>
<name>A0A6L8W471_9PROT</name>
<dbReference type="Gene3D" id="3.40.50.2000">
    <property type="entry name" value="Glycogen Phosphorylase B"/>
    <property type="match status" value="1"/>
</dbReference>
<dbReference type="Proteomes" id="UP000476030">
    <property type="component" value="Unassembled WGS sequence"/>
</dbReference>
<feature type="domain" description="Glycosyl transferase family 28 C-terminal" evidence="1">
    <location>
        <begin position="285"/>
        <end position="366"/>
    </location>
</feature>
<evidence type="ECO:0000259" key="1">
    <source>
        <dbReference type="Pfam" id="PF04101"/>
    </source>
</evidence>
<sequence>MIETTQPKKILFYVQHLLGIGHLKRTATLARSMMRAGLDVTVVSGGHEIDVDLGGARLIQLPATRATDLYFKVLVDEEGQQIDDEWRQKRANMLLDIYHEHKPDILITELFPFGRRQMRFELLPMLDAARADHPRPLIISSVRDILVAQKKPGRNEEMLELVRKYFDYVMVHGDPDLISLDITFPHTERIKGQIFYTGYVVDHTGVKGGDEAPGAGEVIVSSGGGAVGTNLLKTAMQARALSSAKDRVWRMMVGTTVEREIFDELTALAPDGVIVERARPDFTTLLMNCALSISQGGYNTVMETLHARCRAVIVPYAGGLETEQTLRARLLAEKGVLQIADETGLTPEILAARVDMALNGPPARAEIDVNGAAKTIDLMKRWIEKGV</sequence>
<keyword evidence="2" id="KW-0808">Transferase</keyword>
<reference evidence="2 3" key="1">
    <citation type="submission" date="2019-12" db="EMBL/GenBank/DDBJ databases">
        <title>Snethiella sp. nov. sp. isolated from sea sand.</title>
        <authorList>
            <person name="Kim J."/>
            <person name="Jeong S.E."/>
            <person name="Jung H.S."/>
            <person name="Jeon C.O."/>
        </authorList>
    </citation>
    <scope>NUCLEOTIDE SEQUENCE [LARGE SCALE GENOMIC DNA]</scope>
    <source>
        <strain evidence="2 3">DP05</strain>
    </source>
</reference>
<protein>
    <submittedName>
        <fullName evidence="2">Glycosyl transferase</fullName>
    </submittedName>
</protein>
<dbReference type="SUPFAM" id="SSF53756">
    <property type="entry name" value="UDP-Glycosyltransferase/glycogen phosphorylase"/>
    <property type="match status" value="1"/>
</dbReference>
<dbReference type="AlphaFoldDB" id="A0A6L8W471"/>
<evidence type="ECO:0000313" key="2">
    <source>
        <dbReference type="EMBL" id="MZR29881.1"/>
    </source>
</evidence>
<dbReference type="EMBL" id="WTUW01000001">
    <property type="protein sequence ID" value="MZR29881.1"/>
    <property type="molecule type" value="Genomic_DNA"/>
</dbReference>
<dbReference type="RefSeq" id="WP_161314426.1">
    <property type="nucleotide sequence ID" value="NZ_WTUW01000001.1"/>
</dbReference>
<keyword evidence="3" id="KW-1185">Reference proteome</keyword>
<evidence type="ECO:0000313" key="3">
    <source>
        <dbReference type="Proteomes" id="UP000476030"/>
    </source>
</evidence>
<gene>
    <name evidence="2" type="ORF">GQE98_04445</name>
</gene>
<dbReference type="InterPro" id="IPR007235">
    <property type="entry name" value="Glyco_trans_28_C"/>
</dbReference>
<proteinExistence type="predicted"/>
<comment type="caution">
    <text evidence="2">The sequence shown here is derived from an EMBL/GenBank/DDBJ whole genome shotgun (WGS) entry which is preliminary data.</text>
</comment>